<keyword evidence="2" id="KW-1185">Reference proteome</keyword>
<reference evidence="1" key="1">
    <citation type="submission" date="2023-03" db="EMBL/GenBank/DDBJ databases">
        <authorList>
            <person name="Cremers G."/>
            <person name="Picone N."/>
        </authorList>
    </citation>
    <scope>NUCLEOTIDE SEQUENCE</scope>
    <source>
        <strain evidence="1">Sample_alias</strain>
    </source>
</reference>
<dbReference type="Proteomes" id="UP001161497">
    <property type="component" value="Chromosome"/>
</dbReference>
<name>A0ABN8XJC6_9BACT</name>
<sequence>MHLRVFMPSGENSALEASRLRRGEMDEGPRLRLSGIESVVYRKEQTGTKPCVEQEALAG</sequence>
<proteinExistence type="predicted"/>
<protein>
    <submittedName>
        <fullName evidence="1">Uncharacterized protein</fullName>
    </submittedName>
</protein>
<evidence type="ECO:0000313" key="2">
    <source>
        <dbReference type="Proteomes" id="UP001161497"/>
    </source>
</evidence>
<accession>A0ABN8XJC6</accession>
<organism evidence="1 2">
    <name type="scientific">Candidatus Methylacidiphilum fumarolicum</name>
    <dbReference type="NCBI Taxonomy" id="591154"/>
    <lineage>
        <taxon>Bacteria</taxon>
        <taxon>Pseudomonadati</taxon>
        <taxon>Verrucomicrobiota</taxon>
        <taxon>Methylacidiphilae</taxon>
        <taxon>Methylacidiphilales</taxon>
        <taxon>Methylacidiphilaceae</taxon>
        <taxon>Methylacidiphilum (ex Ratnadevi et al. 2023)</taxon>
    </lineage>
</organism>
<dbReference type="EMBL" id="OX458932">
    <property type="protein sequence ID" value="CAI9085782.1"/>
    <property type="molecule type" value="Genomic_DNA"/>
</dbReference>
<evidence type="ECO:0000313" key="1">
    <source>
        <dbReference type="EMBL" id="CAI9085782.1"/>
    </source>
</evidence>
<gene>
    <name evidence="1" type="ORF">MFUM_1438</name>
</gene>